<dbReference type="GO" id="GO:0016853">
    <property type="term" value="F:isomerase activity"/>
    <property type="evidence" value="ECO:0007669"/>
    <property type="project" value="UniProtKB-KW"/>
</dbReference>
<dbReference type="InterPro" id="IPR036237">
    <property type="entry name" value="Xyl_isomerase-like_sf"/>
</dbReference>
<dbReference type="InterPro" id="IPR013022">
    <property type="entry name" value="Xyl_isomerase-like_TIM-brl"/>
</dbReference>
<dbReference type="EMBL" id="CP097899">
    <property type="protein sequence ID" value="URN95496.1"/>
    <property type="molecule type" value="Genomic_DNA"/>
</dbReference>
<dbReference type="PANTHER" id="PTHR12110:SF41">
    <property type="entry name" value="INOSOSE DEHYDRATASE"/>
    <property type="match status" value="1"/>
</dbReference>
<dbReference type="SUPFAM" id="SSF51658">
    <property type="entry name" value="Xylose isomerase-like"/>
    <property type="match status" value="1"/>
</dbReference>
<dbReference type="Pfam" id="PF01261">
    <property type="entry name" value="AP_endonuc_2"/>
    <property type="match status" value="1"/>
</dbReference>
<accession>A0A9J6ZI58</accession>
<dbReference type="Gene3D" id="3.20.20.150">
    <property type="entry name" value="Divalent-metal-dependent TIM barrel enzymes"/>
    <property type="match status" value="1"/>
</dbReference>
<name>A0A9J6ZI58_9BACL</name>
<keyword evidence="3" id="KW-0413">Isomerase</keyword>
<evidence type="ECO:0000313" key="3">
    <source>
        <dbReference type="EMBL" id="URN95496.1"/>
    </source>
</evidence>
<dbReference type="KEGG" id="plig:NAG76_04355"/>
<protein>
    <submittedName>
        <fullName evidence="3">Sugar phosphate isomerase/epimerase</fullName>
    </submittedName>
</protein>
<dbReference type="PANTHER" id="PTHR12110">
    <property type="entry name" value="HYDROXYPYRUVATE ISOMERASE"/>
    <property type="match status" value="1"/>
</dbReference>
<evidence type="ECO:0000259" key="2">
    <source>
        <dbReference type="Pfam" id="PF01261"/>
    </source>
</evidence>
<dbReference type="Proteomes" id="UP001056756">
    <property type="component" value="Chromosome"/>
</dbReference>
<feature type="compositionally biased region" description="Polar residues" evidence="1">
    <location>
        <begin position="7"/>
        <end position="27"/>
    </location>
</feature>
<gene>
    <name evidence="3" type="ORF">NAG76_04355</name>
</gene>
<dbReference type="InterPro" id="IPR050312">
    <property type="entry name" value="IolE/XylAMocC-like"/>
</dbReference>
<organism evidence="3 4">
    <name type="scientific">Candidatus Pristimantibacillus lignocellulolyticus</name>
    <dbReference type="NCBI Taxonomy" id="2994561"/>
    <lineage>
        <taxon>Bacteria</taxon>
        <taxon>Bacillati</taxon>
        <taxon>Bacillota</taxon>
        <taxon>Bacilli</taxon>
        <taxon>Bacillales</taxon>
        <taxon>Paenibacillaceae</taxon>
        <taxon>Candidatus Pristimantibacillus</taxon>
    </lineage>
</organism>
<feature type="compositionally biased region" description="Basic and acidic residues" evidence="1">
    <location>
        <begin position="28"/>
        <end position="38"/>
    </location>
</feature>
<evidence type="ECO:0000256" key="1">
    <source>
        <dbReference type="SAM" id="MobiDB-lite"/>
    </source>
</evidence>
<reference evidence="3" key="1">
    <citation type="submission" date="2022-05" db="EMBL/GenBank/DDBJ databases">
        <title>Novel bacterial taxa in a minimal lignocellulolytic consortium and its capacity to transform plastics disclosed by genome-resolved metagenomics.</title>
        <authorList>
            <person name="Rodriguez C.A.D."/>
            <person name="Diaz-Garcia L."/>
            <person name="Herrera K."/>
            <person name="Tarazona N.A."/>
            <person name="Sproer C."/>
            <person name="Overmann J."/>
            <person name="Jimenez D.J."/>
        </authorList>
    </citation>
    <scope>NUCLEOTIDE SEQUENCE</scope>
    <source>
        <strain evidence="3">MAG5</strain>
    </source>
</reference>
<proteinExistence type="predicted"/>
<dbReference type="AlphaFoldDB" id="A0A9J6ZI58"/>
<feature type="compositionally biased region" description="Low complexity" evidence="1">
    <location>
        <begin position="46"/>
        <end position="55"/>
    </location>
</feature>
<feature type="region of interest" description="Disordered" evidence="1">
    <location>
        <begin position="1"/>
        <end position="60"/>
    </location>
</feature>
<sequence>MNEQKNDPNNASNKASNNEQNKASDNVNNKEHKDESVSDQKTALTNEQNNEQNNEQHNEPIIGLQMYSMIRLAEYDMTKTLEDIAKIGYQAVELVGYYTYTPQQIRRNAKRFNLKIPSVHVPLRIYDEEKIMVDYEKSAEFAAEIGAKYIVIPWLPISEKFKENEVQYLVHLIGSCISVAKKNGLQLVLHNYSREFKLIDGEFVLKELIGPFDKDQLKLELDFGTIYISGIDPFKIYREYEDRSPLIHLRDVTIGRRDCKLGQGKIDYVNQLHQLPHLDNKILYVEQQFDKNHGLEHARDNFEFVKEQIQRRQSPKQYQFS</sequence>
<evidence type="ECO:0000313" key="4">
    <source>
        <dbReference type="Proteomes" id="UP001056756"/>
    </source>
</evidence>
<feature type="domain" description="Xylose isomerase-like TIM barrel" evidence="2">
    <location>
        <begin position="82"/>
        <end position="307"/>
    </location>
</feature>